<dbReference type="AlphaFoldDB" id="A0AAE3VCS6"/>
<dbReference type="Proteomes" id="UP001238163">
    <property type="component" value="Unassembled WGS sequence"/>
</dbReference>
<dbReference type="SUPFAM" id="SSF52096">
    <property type="entry name" value="ClpP/crotonase"/>
    <property type="match status" value="1"/>
</dbReference>
<accession>A0AAE3VCS6</accession>
<dbReference type="Gene3D" id="3.90.226.10">
    <property type="entry name" value="2-enoyl-CoA Hydratase, Chain A, domain 1"/>
    <property type="match status" value="1"/>
</dbReference>
<name>A0AAE3VCS6_9BACT</name>
<evidence type="ECO:0000313" key="2">
    <source>
        <dbReference type="EMBL" id="MDQ0288095.1"/>
    </source>
</evidence>
<proteinExistence type="predicted"/>
<evidence type="ECO:0008006" key="4">
    <source>
        <dbReference type="Google" id="ProtNLM"/>
    </source>
</evidence>
<evidence type="ECO:0000313" key="3">
    <source>
        <dbReference type="Proteomes" id="UP001238163"/>
    </source>
</evidence>
<dbReference type="InterPro" id="IPR029045">
    <property type="entry name" value="ClpP/crotonase-like_dom_sf"/>
</dbReference>
<evidence type="ECO:0000256" key="1">
    <source>
        <dbReference type="SAM" id="SignalP"/>
    </source>
</evidence>
<dbReference type="EMBL" id="JAUSVL010000001">
    <property type="protein sequence ID" value="MDQ0288095.1"/>
    <property type="molecule type" value="Genomic_DNA"/>
</dbReference>
<gene>
    <name evidence="2" type="ORF">J3R75_000202</name>
</gene>
<feature type="signal peptide" evidence="1">
    <location>
        <begin position="1"/>
        <end position="29"/>
    </location>
</feature>
<feature type="chain" id="PRO_5041916841" description="Tail specific protease domain-containing protein" evidence="1">
    <location>
        <begin position="30"/>
        <end position="327"/>
    </location>
</feature>
<keyword evidence="1" id="KW-0732">Signal</keyword>
<dbReference type="RefSeq" id="WP_307259275.1">
    <property type="nucleotide sequence ID" value="NZ_JAUSVL010000001.1"/>
</dbReference>
<protein>
    <recommendedName>
        <fullName evidence="4">Tail specific protease domain-containing protein</fullName>
    </recommendedName>
</protein>
<sequence length="327" mass="33572">MSNYGHCWTSLPPFLVACCMMVQLCPTRAAEAGGDAVPVKPVPVVAPALAPAEGAPAAAPVTVAEGAPAAAPVTTAEGAPVPVTPLPVIPAGDGPAHSGLALLQLLQREGALPVLPAGEEQLVLDDMLLLTRAPAVLMTSPTIPSVAAEWLVDIGGTVDHTLARLRISSLDCAYPEELAAFQLALQQGDYHGVILDLRSVDGQDKAVADALGATLGAAAVPVIVLIDADTCGMAESLAQSLQQQGAFVMGEPSRGIPGPGRVVPFRDGLYLRLPLALRAAEKASAVRAVFPDRDLSAVEPAGDGDPWVKQASDTLVAIMVLKRKPNE</sequence>
<comment type="caution">
    <text evidence="2">The sequence shown here is derived from an EMBL/GenBank/DDBJ whole genome shotgun (WGS) entry which is preliminary data.</text>
</comment>
<organism evidence="2 3">
    <name type="scientific">Oligosphaera ethanolica</name>
    <dbReference type="NCBI Taxonomy" id="760260"/>
    <lineage>
        <taxon>Bacteria</taxon>
        <taxon>Pseudomonadati</taxon>
        <taxon>Lentisphaerota</taxon>
        <taxon>Oligosphaeria</taxon>
        <taxon>Oligosphaerales</taxon>
        <taxon>Oligosphaeraceae</taxon>
        <taxon>Oligosphaera</taxon>
    </lineage>
</organism>
<reference evidence="2" key="1">
    <citation type="submission" date="2023-07" db="EMBL/GenBank/DDBJ databases">
        <title>Genomic Encyclopedia of Type Strains, Phase IV (KMG-IV): sequencing the most valuable type-strain genomes for metagenomic binning, comparative biology and taxonomic classification.</title>
        <authorList>
            <person name="Goeker M."/>
        </authorList>
    </citation>
    <scope>NUCLEOTIDE SEQUENCE</scope>
    <source>
        <strain evidence="2">DSM 24202</strain>
    </source>
</reference>
<keyword evidence="3" id="KW-1185">Reference proteome</keyword>